<keyword evidence="2" id="KW-1185">Reference proteome</keyword>
<sequence>MRVAGAAGADVEMGTRLFLCPVAGSPGRVSAFADDTEEIARLEGSLREAGVVPEDGRCLVLPLVLPIAAFAPDAIPPGRVRLLHGYLSDRLVERLAGKKSLSPDDIRDALAEFSGIDPGASGTGTTFGALVGVELVPNTSAERTDVSEDELDAEDMARVAAVDSWYDCYAADVADLAVGAPLDWPACAAALAWETIRVPMEAALRRHGVPEGRPATIHCAATDDGGRVVVSAVAGAVAVGPFSAPADLVWFDADEFFGRAEASGETLMEHDDEGDVVAPLLGAV</sequence>
<proteinExistence type="predicted"/>
<comment type="caution">
    <text evidence="1">The sequence shown here is derived from an EMBL/GenBank/DDBJ whole genome shotgun (WGS) entry which is preliminary data.</text>
</comment>
<accession>A0A7V7PKP2</accession>
<protein>
    <submittedName>
        <fullName evidence="1">Uncharacterized protein</fullName>
    </submittedName>
</protein>
<gene>
    <name evidence="1" type="ORF">F6X38_21875</name>
</gene>
<evidence type="ECO:0000313" key="2">
    <source>
        <dbReference type="Proteomes" id="UP000432089"/>
    </source>
</evidence>
<organism evidence="1 2">
    <name type="scientific">Plantimonas leprariae</name>
    <dbReference type="NCBI Taxonomy" id="2615207"/>
    <lineage>
        <taxon>Bacteria</taxon>
        <taxon>Pseudomonadati</taxon>
        <taxon>Pseudomonadota</taxon>
        <taxon>Alphaproteobacteria</taxon>
        <taxon>Hyphomicrobiales</taxon>
        <taxon>Aurantimonadaceae</taxon>
        <taxon>Plantimonas</taxon>
    </lineage>
</organism>
<dbReference type="AlphaFoldDB" id="A0A7V7PKP2"/>
<evidence type="ECO:0000313" key="1">
    <source>
        <dbReference type="EMBL" id="KAB0676195.1"/>
    </source>
</evidence>
<reference evidence="1 2" key="1">
    <citation type="submission" date="2019-09" db="EMBL/GenBank/DDBJ databases">
        <title>YIM 132180 draft genome.</title>
        <authorList>
            <person name="Zhang K."/>
        </authorList>
    </citation>
    <scope>NUCLEOTIDE SEQUENCE [LARGE SCALE GENOMIC DNA]</scope>
    <source>
        <strain evidence="1 2">YIM 132180</strain>
    </source>
</reference>
<name>A0A7V7PKP2_9HYPH</name>
<dbReference type="EMBL" id="VZDO01000025">
    <property type="protein sequence ID" value="KAB0676195.1"/>
    <property type="molecule type" value="Genomic_DNA"/>
</dbReference>
<dbReference type="Proteomes" id="UP000432089">
    <property type="component" value="Unassembled WGS sequence"/>
</dbReference>